<sequence length="115" mass="13161">GASIIEPIEKLKRLRKNILHHHERFDGAGYPAGLRGEEIPLGARIICIADSFDAMTTDRPYRRKKSMRAAIIELKRNSGTQFDPTLVKIFIREFEKYRLKKCWSRSSSGSLKNTG</sequence>
<dbReference type="PROSITE" id="PS51832">
    <property type="entry name" value="HD_GYP"/>
    <property type="match status" value="1"/>
</dbReference>
<accession>A0A1V4QGZ9</accession>
<dbReference type="CDD" id="cd00077">
    <property type="entry name" value="HDc"/>
    <property type="match status" value="1"/>
</dbReference>
<dbReference type="InterPro" id="IPR003607">
    <property type="entry name" value="HD/PDEase_dom"/>
</dbReference>
<dbReference type="SUPFAM" id="SSF109604">
    <property type="entry name" value="HD-domain/PDEase-like"/>
    <property type="match status" value="1"/>
</dbReference>
<dbReference type="Proteomes" id="UP000191663">
    <property type="component" value="Unassembled WGS sequence"/>
</dbReference>
<name>A0A1V4QGZ9_UNCW3</name>
<evidence type="ECO:0000313" key="3">
    <source>
        <dbReference type="Proteomes" id="UP000191663"/>
    </source>
</evidence>
<proteinExistence type="predicted"/>
<protein>
    <recommendedName>
        <fullName evidence="1">HD-GYP domain-containing protein</fullName>
    </recommendedName>
</protein>
<evidence type="ECO:0000259" key="1">
    <source>
        <dbReference type="PROSITE" id="PS51832"/>
    </source>
</evidence>
<dbReference type="EMBL" id="MUKB01000037">
    <property type="protein sequence ID" value="OPX18125.1"/>
    <property type="molecule type" value="Genomic_DNA"/>
</dbReference>
<evidence type="ECO:0000313" key="2">
    <source>
        <dbReference type="EMBL" id="OPX18125.1"/>
    </source>
</evidence>
<feature type="domain" description="HD-GYP" evidence="1">
    <location>
        <begin position="1"/>
        <end position="106"/>
    </location>
</feature>
<dbReference type="Pfam" id="PF13487">
    <property type="entry name" value="HD_5"/>
    <property type="match status" value="1"/>
</dbReference>
<dbReference type="PANTHER" id="PTHR43155">
    <property type="entry name" value="CYCLIC DI-GMP PHOSPHODIESTERASE PA4108-RELATED"/>
    <property type="match status" value="1"/>
</dbReference>
<reference evidence="3" key="1">
    <citation type="submission" date="2017-01" db="EMBL/GenBank/DDBJ databases">
        <title>Novel pathways for hydrocarbon cycling and metabolic interdependencies in hydrothermal sediment communities.</title>
        <authorList>
            <person name="Dombrowski N."/>
            <person name="Seitz K."/>
            <person name="Teske A."/>
            <person name="Baker B."/>
        </authorList>
    </citation>
    <scope>NUCLEOTIDE SEQUENCE [LARGE SCALE GENOMIC DNA]</scope>
</reference>
<comment type="caution">
    <text evidence="2">The sequence shown here is derived from an EMBL/GenBank/DDBJ whole genome shotgun (WGS) entry which is preliminary data.</text>
</comment>
<gene>
    <name evidence="2" type="ORF">BXT86_02785</name>
</gene>
<dbReference type="AlphaFoldDB" id="A0A1V4QGZ9"/>
<feature type="non-terminal residue" evidence="2">
    <location>
        <position position="1"/>
    </location>
</feature>
<dbReference type="Gene3D" id="1.10.3210.10">
    <property type="entry name" value="Hypothetical protein af1432"/>
    <property type="match status" value="1"/>
</dbReference>
<organism evidence="2 3">
    <name type="scientific">candidate division WOR-3 bacterium 4484_100</name>
    <dbReference type="NCBI Taxonomy" id="1936077"/>
    <lineage>
        <taxon>Bacteria</taxon>
        <taxon>Bacteria division WOR-3</taxon>
    </lineage>
</organism>
<dbReference type="InterPro" id="IPR037522">
    <property type="entry name" value="HD_GYP_dom"/>
</dbReference>